<dbReference type="Gene3D" id="2.60.420.10">
    <property type="entry name" value="Maltose phosphorylase, domain 3"/>
    <property type="match status" value="1"/>
</dbReference>
<dbReference type="Gene3D" id="1.50.10.10">
    <property type="match status" value="1"/>
</dbReference>
<dbReference type="InterPro" id="IPR008928">
    <property type="entry name" value="6-hairpin_glycosidase_sf"/>
</dbReference>
<dbReference type="RefSeq" id="WP_380556312.1">
    <property type="nucleotide sequence ID" value="NZ_JBHEZY010000011.1"/>
</dbReference>
<feature type="domain" description="Alpha-L-rhamnosidase six-hairpin glycosidase" evidence="1">
    <location>
        <begin position="246"/>
        <end position="533"/>
    </location>
</feature>
<dbReference type="GO" id="GO:0016798">
    <property type="term" value="F:hydrolase activity, acting on glycosyl bonds"/>
    <property type="evidence" value="ECO:0007669"/>
    <property type="project" value="UniProtKB-KW"/>
</dbReference>
<dbReference type="SUPFAM" id="SSF48208">
    <property type="entry name" value="Six-hairpin glycosidases"/>
    <property type="match status" value="1"/>
</dbReference>
<dbReference type="EMBL" id="JBHEZY010000011">
    <property type="protein sequence ID" value="MFC1434032.1"/>
    <property type="molecule type" value="Genomic_DNA"/>
</dbReference>
<name>A0ABV6X7T3_9ACTN</name>
<dbReference type="Pfam" id="PF17389">
    <property type="entry name" value="Bac_rhamnosid6H"/>
    <property type="match status" value="1"/>
</dbReference>
<dbReference type="PANTHER" id="PTHR34987">
    <property type="entry name" value="C, PUTATIVE (AFU_ORTHOLOGUE AFUA_3G02880)-RELATED"/>
    <property type="match status" value="1"/>
</dbReference>
<reference evidence="2 3" key="1">
    <citation type="submission" date="2024-09" db="EMBL/GenBank/DDBJ databases">
        <authorList>
            <person name="Lee S.D."/>
        </authorList>
    </citation>
    <scope>NUCLEOTIDE SEQUENCE [LARGE SCALE GENOMIC DNA]</scope>
    <source>
        <strain evidence="2 3">N1-3</strain>
    </source>
</reference>
<organism evidence="2 3">
    <name type="scientific">Streptacidiphilus alkalitolerans</name>
    <dbReference type="NCBI Taxonomy" id="3342712"/>
    <lineage>
        <taxon>Bacteria</taxon>
        <taxon>Bacillati</taxon>
        <taxon>Actinomycetota</taxon>
        <taxon>Actinomycetes</taxon>
        <taxon>Kitasatosporales</taxon>
        <taxon>Streptomycetaceae</taxon>
        <taxon>Streptacidiphilus</taxon>
    </lineage>
</organism>
<sequence>MASATATAGPRTFAQAGLTAPAAPAAQGVPLGRSAGDAYIYAPSSRTLAPVAVQGTSGSVGSPQNVLSGASTRISGTNSYLVLDFGKEVGGLVTLRFAGASGSGQQVGLAFSESSLYVGTNSDLSSGTVYSGSGTDGALRTTVNGAGSYTMPTDKLRGGFRYLTVFMGTSGWVDLSGVSLAFTGAAGMSDPSSYPNYFYSNDALLNRIWYAGAYTVQMDTIDPTQGRAYPPPASGWENNAVIGSGAGVLSDGAKRDRAVWPGDLGVSLPTEYASTDDIVSTKNALNSLYQHQNSSTGELEYGGPAVNFYGSDTYHTWTLIGSSTYYTYSGDRTWLNSVWNQYKLGMGFITAKIDGNGLLNVTGTNDWARGDQGGENIEANALLYAALIGGAGLANVEGDSAHAATWQQQAATLKAAVNQRLWNSTVGLYRDNPTSTLYPQDGNSLAVWYGLTDSAAKSTAVAHALAARWNNYGAASPEKDGGAIGTFPGSMEVQAHFVAGDDTDALTLIRREWGYMLNSPNGTGSTFWEGFRSDGSFDYGGTYMSLAHGWATGPTSALTFYVLGLSPTGTSQYGFGPHPGDLTHVEGSITLPQGSVTGAWDYDATAGTLAETLSSPAGTTGTLGVPTYGSSAVSITVNGATVWSGGAFHAGAGLTGGSTDGSYIQLTGVAAGSYTVSATGLGTPAPFTTSVTGSVTGSALPAGYTLCATEGGTCTPNGTQVMAYGAGDYRYSSVNKATACSTASFSGIDPASNVLKSCYLAPAGGPSGYTLCAAENGSCPVSGTREVAYGLNGAFRFQSVTGSTACTSGAFGTDPLPNVAKNCYAAPTGAPAGNWTACAAEHGSCAVTGAQPIAFGANGAFWLGRSNGSTTCDTDTLGVDPLYGVAKTCYTRTSGGPTGYPVNCAAENGTCGFSGQRTVAYGADGDYLYRTFAGGAACTNTAFGNDPLPGVAKSCYLTS</sequence>
<evidence type="ECO:0000313" key="2">
    <source>
        <dbReference type="EMBL" id="MFC1434032.1"/>
    </source>
</evidence>
<comment type="caution">
    <text evidence="2">The sequence shown here is derived from an EMBL/GenBank/DDBJ whole genome shotgun (WGS) entry which is preliminary data.</text>
</comment>
<evidence type="ECO:0000313" key="3">
    <source>
        <dbReference type="Proteomes" id="UP001592530"/>
    </source>
</evidence>
<dbReference type="InterPro" id="IPR012341">
    <property type="entry name" value="6hp_glycosidase-like_sf"/>
</dbReference>
<dbReference type="InterPro" id="IPR035396">
    <property type="entry name" value="Bac_rhamnosid6H"/>
</dbReference>
<dbReference type="PANTHER" id="PTHR34987:SF6">
    <property type="entry name" value="ALPHA-L-RHAMNOSIDASE SIX-HAIRPIN GLYCOSIDASE DOMAIN-CONTAINING PROTEIN"/>
    <property type="match status" value="1"/>
</dbReference>
<keyword evidence="2" id="KW-0326">Glycosidase</keyword>
<keyword evidence="2" id="KW-0378">Hydrolase</keyword>
<gene>
    <name evidence="2" type="ORF">ACEZDB_25605</name>
</gene>
<dbReference type="Proteomes" id="UP001592530">
    <property type="component" value="Unassembled WGS sequence"/>
</dbReference>
<evidence type="ECO:0000259" key="1">
    <source>
        <dbReference type="Pfam" id="PF17389"/>
    </source>
</evidence>
<proteinExistence type="predicted"/>
<accession>A0ABV6X7T3</accession>
<protein>
    <submittedName>
        <fullName evidence="2">Trehalase family glycosidase</fullName>
    </submittedName>
</protein>